<dbReference type="GO" id="GO:0022857">
    <property type="term" value="F:transmembrane transporter activity"/>
    <property type="evidence" value="ECO:0007669"/>
    <property type="project" value="UniProtKB-UniRule"/>
</dbReference>
<dbReference type="Gene3D" id="1.20.1250.20">
    <property type="entry name" value="MFS general substrate transporter like domains"/>
    <property type="match status" value="1"/>
</dbReference>
<sequence length="411" mass="42160">MIARQNRTFKTQEHAVPGGGTRSLAVLTVALFLSYLSVAMPLSVIPAFVTRWPGYGNALAGTAVGCAFVSTILTRALAGGFADRRGGGISMRIGLTLYALASLLCLLPGLAIVPPVAAFCVLIAGRLLLGVGESYTLVGMHGWGIALSGPEKAGTVLTWTGAAMYGAFAMGGPIGLAVYHASGFSALMALCAALPCLGFVLIRSVPAGPLVSGERSSFWPVLGLIRPYGSVIALQGVGFAVLGAFISVYFLHRHWHHGGLGLTCFGLAFVMGRLLFGHLPDRLGGLRVALVSLAIETAGQICIAFAPSPSLALLGAVFTGSGCSLLYPSMGVEVVKRVSGPMRATALGGFAAFQDLSYAVSGPVAGLVSDRFGDRAMFLLGAVCAAAGLVLVTALLARGRRVPAPADDARI</sequence>
<dbReference type="InterPro" id="IPR020846">
    <property type="entry name" value="MFS_dom"/>
</dbReference>
<dbReference type="NCBIfam" id="NF009048">
    <property type="entry name" value="PRK12382.1"/>
    <property type="match status" value="1"/>
</dbReference>
<feature type="transmembrane region" description="Helical" evidence="8">
    <location>
        <begin position="257"/>
        <end position="276"/>
    </location>
</feature>
<dbReference type="InterPro" id="IPR011701">
    <property type="entry name" value="MFS"/>
</dbReference>
<keyword evidence="2 8" id="KW-0813">Transport</keyword>
<gene>
    <name evidence="10" type="ORF">SSA02_11670</name>
</gene>
<feature type="transmembrane region" description="Helical" evidence="8">
    <location>
        <begin position="227"/>
        <end position="251"/>
    </location>
</feature>
<feature type="transmembrane region" description="Helical" evidence="8">
    <location>
        <begin position="156"/>
        <end position="178"/>
    </location>
</feature>
<dbReference type="OrthoDB" id="322544at2"/>
<protein>
    <recommendedName>
        <fullName evidence="8">Uncharacterized MFS-type transporter SSA02_11670</fullName>
    </recommendedName>
</protein>
<dbReference type="InterPro" id="IPR037541">
    <property type="entry name" value="MFS_YfcJ"/>
</dbReference>
<comment type="caution">
    <text evidence="8">Lacks conserved residue(s) required for the propagation of feature annotation.</text>
</comment>
<evidence type="ECO:0000256" key="4">
    <source>
        <dbReference type="ARBA" id="ARBA00022519"/>
    </source>
</evidence>
<dbReference type="AlphaFoldDB" id="A0A511BQU3"/>
<feature type="transmembrane region" description="Helical" evidence="8">
    <location>
        <begin position="24"/>
        <end position="49"/>
    </location>
</feature>
<dbReference type="PANTHER" id="PTHR23517">
    <property type="entry name" value="RESISTANCE PROTEIN MDTM, PUTATIVE-RELATED-RELATED"/>
    <property type="match status" value="1"/>
</dbReference>
<comment type="caution">
    <text evidence="10">The sequence shown here is derived from an EMBL/GenBank/DDBJ whole genome shotgun (WGS) entry which is preliminary data.</text>
</comment>
<evidence type="ECO:0000256" key="5">
    <source>
        <dbReference type="ARBA" id="ARBA00022692"/>
    </source>
</evidence>
<dbReference type="CDD" id="cd17489">
    <property type="entry name" value="MFS_YfcJ_like"/>
    <property type="match status" value="1"/>
</dbReference>
<feature type="transmembrane region" description="Helical" evidence="8">
    <location>
        <begin position="184"/>
        <end position="206"/>
    </location>
</feature>
<evidence type="ECO:0000256" key="6">
    <source>
        <dbReference type="ARBA" id="ARBA00022989"/>
    </source>
</evidence>
<dbReference type="EMBL" id="BJVC01000002">
    <property type="protein sequence ID" value="GEL02004.1"/>
    <property type="molecule type" value="Genomic_DNA"/>
</dbReference>
<dbReference type="HAMAP" id="MF_02091">
    <property type="entry name" value="MFS_YfcJ"/>
    <property type="match status" value="1"/>
</dbReference>
<keyword evidence="7 8" id="KW-0472">Membrane</keyword>
<feature type="transmembrane region" description="Helical" evidence="8">
    <location>
        <begin position="312"/>
        <end position="332"/>
    </location>
</feature>
<accession>A0A511BQU3</accession>
<keyword evidence="5 8" id="KW-0812">Transmembrane</keyword>
<keyword evidence="11" id="KW-1185">Reference proteome</keyword>
<dbReference type="SUPFAM" id="SSF103473">
    <property type="entry name" value="MFS general substrate transporter"/>
    <property type="match status" value="1"/>
</dbReference>
<dbReference type="RefSeq" id="WP_147093005.1">
    <property type="nucleotide sequence ID" value="NZ_BJVC01000002.1"/>
</dbReference>
<evidence type="ECO:0000256" key="7">
    <source>
        <dbReference type="ARBA" id="ARBA00023136"/>
    </source>
</evidence>
<keyword evidence="4 8" id="KW-0997">Cell inner membrane</keyword>
<evidence type="ECO:0000313" key="10">
    <source>
        <dbReference type="EMBL" id="GEL02004.1"/>
    </source>
</evidence>
<evidence type="ECO:0000313" key="11">
    <source>
        <dbReference type="Proteomes" id="UP000321405"/>
    </source>
</evidence>
<keyword evidence="6 8" id="KW-1133">Transmembrane helix</keyword>
<comment type="similarity">
    <text evidence="8">Belongs to the major facilitator superfamily. YfcJ family.</text>
</comment>
<keyword evidence="3 8" id="KW-1003">Cell membrane</keyword>
<evidence type="ECO:0000256" key="1">
    <source>
        <dbReference type="ARBA" id="ARBA00004651"/>
    </source>
</evidence>
<feature type="transmembrane region" description="Helical" evidence="8">
    <location>
        <begin position="55"/>
        <end position="77"/>
    </location>
</feature>
<dbReference type="GO" id="GO:0005886">
    <property type="term" value="C:plasma membrane"/>
    <property type="evidence" value="ECO:0007669"/>
    <property type="project" value="UniProtKB-SubCell"/>
</dbReference>
<dbReference type="Pfam" id="PF07690">
    <property type="entry name" value="MFS_1"/>
    <property type="match status" value="1"/>
</dbReference>
<proteinExistence type="inferred from homology"/>
<evidence type="ECO:0000256" key="2">
    <source>
        <dbReference type="ARBA" id="ARBA00022448"/>
    </source>
</evidence>
<evidence type="ECO:0000256" key="8">
    <source>
        <dbReference type="HAMAP-Rule" id="MF_02091"/>
    </source>
</evidence>
<evidence type="ECO:0000256" key="3">
    <source>
        <dbReference type="ARBA" id="ARBA00022475"/>
    </source>
</evidence>
<dbReference type="InterPro" id="IPR050171">
    <property type="entry name" value="MFS_Transporters"/>
</dbReference>
<organism evidence="10 11">
    <name type="scientific">Swaminathania salitolerans</name>
    <dbReference type="NCBI Taxonomy" id="182838"/>
    <lineage>
        <taxon>Bacteria</taxon>
        <taxon>Pseudomonadati</taxon>
        <taxon>Pseudomonadota</taxon>
        <taxon>Alphaproteobacteria</taxon>
        <taxon>Acetobacterales</taxon>
        <taxon>Acetobacteraceae</taxon>
        <taxon>Swaminathania</taxon>
    </lineage>
</organism>
<reference evidence="10 11" key="1">
    <citation type="submission" date="2019-07" db="EMBL/GenBank/DDBJ databases">
        <title>Whole genome shotgun sequence of Swaminathania salitolerans NBRC 104436.</title>
        <authorList>
            <person name="Hosoyama A."/>
            <person name="Uohara A."/>
            <person name="Ohji S."/>
            <person name="Ichikawa N."/>
        </authorList>
    </citation>
    <scope>NUCLEOTIDE SEQUENCE [LARGE SCALE GENOMIC DNA]</scope>
    <source>
        <strain evidence="10 11">NBRC 104436</strain>
    </source>
</reference>
<dbReference type="PROSITE" id="PS50850">
    <property type="entry name" value="MFS"/>
    <property type="match status" value="1"/>
</dbReference>
<dbReference type="PANTHER" id="PTHR23517:SF1">
    <property type="match status" value="1"/>
</dbReference>
<name>A0A511BQU3_9PROT</name>
<feature type="transmembrane region" description="Helical" evidence="8">
    <location>
        <begin position="344"/>
        <end position="364"/>
    </location>
</feature>
<feature type="domain" description="Major facilitator superfamily (MFS) profile" evidence="9">
    <location>
        <begin position="201"/>
        <end position="411"/>
    </location>
</feature>
<comment type="subcellular location">
    <subcellularLocation>
        <location evidence="8">Cell inner membrane</location>
        <topology evidence="8">Multi-pass membrane protein</topology>
    </subcellularLocation>
    <subcellularLocation>
        <location evidence="1">Cell membrane</location>
        <topology evidence="1">Multi-pass membrane protein</topology>
    </subcellularLocation>
</comment>
<dbReference type="Proteomes" id="UP000321405">
    <property type="component" value="Unassembled WGS sequence"/>
</dbReference>
<dbReference type="InterPro" id="IPR036259">
    <property type="entry name" value="MFS_trans_sf"/>
</dbReference>
<feature type="transmembrane region" description="Helical" evidence="8">
    <location>
        <begin position="376"/>
        <end position="397"/>
    </location>
</feature>
<dbReference type="NCBIfam" id="NF003477">
    <property type="entry name" value="PRK05122.1"/>
    <property type="match status" value="1"/>
</dbReference>
<evidence type="ECO:0000259" key="9">
    <source>
        <dbReference type="PROSITE" id="PS50850"/>
    </source>
</evidence>